<feature type="compositionally biased region" description="Low complexity" evidence="1">
    <location>
        <begin position="70"/>
        <end position="85"/>
    </location>
</feature>
<evidence type="ECO:0000313" key="2">
    <source>
        <dbReference type="EMBL" id="KAH9839546.1"/>
    </source>
</evidence>
<protein>
    <submittedName>
        <fullName evidence="2">Uncharacterized protein</fullName>
    </submittedName>
</protein>
<feature type="compositionally biased region" description="Low complexity" evidence="1">
    <location>
        <begin position="204"/>
        <end position="213"/>
    </location>
</feature>
<feature type="compositionally biased region" description="Basic and acidic residues" evidence="1">
    <location>
        <begin position="276"/>
        <end position="306"/>
    </location>
</feature>
<sequence length="1121" mass="120039">MPRTTPSAGTQPRKTAAESRRDNRRLTIDAMFARQSSQSAPSSSPPGPSQRDSRLVLTAPRSNKLAPAPLLTSRTRSSLSRSHTSATPHPPENIQASGHPPSHTPGPETTSAMRTRSSGKKQDDSLVDTVLSARELSASATTASRKAKTGVDSPSQASKQTNSGQSMGMSSPTKSKASRKRALPAESDREETATLLYCVPTQPPSTTQIQTSPRKSARPSVTKPLAPKGNILPSPSDSGSSRKRARLAPPEEQCGVQPENLSQVTDAYEVIPSSQSDEHELTMPKATRKDPVAVKKAVDQWRKEAEPSVPLPEEPAVCPSAEVDVPMDIDIPEYAPESPLSSIPTGLQTPRSEPDTRASSPLPYTLSSPSSCHTAGAIPVPMATSSPSSLARATPTSLMSRPVAPPPDEHTTSLLATPVALNEESKTAQIIAEIKARAYAIGSSSPGNVPVELKELGYAESSSDESEEDFMAAFNKLGKGKGKSRASLSGIAKNTASTLPESSSGTSRYGLRRKAPGTERVAESRRMPTLVSTSRKGAKQSRKADPLEALLKEKQRADKRGAGAEALRAAEAAIASSSKEAKAKAKASMKREMDEEDSSDMDPAWADERAALDVVKKGSRRFKSQSSSPPLGFDWDDDSDDGSDEELSAVRQRALEDLDEEGRQKVGHILAGNRLLREAMSKVKLRDRILGVPFWDDTPAGGDDGMDIDSLPVLSFDEADVQAHPLLGMLQNAAGQEDAARLSMLLHSSILSTLQLSHAAALVPWLYALVTDVVDRPYTELAYHGLLHLINTVSQAISQSGFSAALVADTLVRLGAKRSACEELGRRPTAGRIPSVDARQREHILYRVVSVITAFARESALPCDDMPSIVLLLVVVALDKSTSAELGRDIMVAIGTIGQNIPETNEGLQIEAAIRSRLVGFARDQAPLNQAHILTFVSGGCVQTSRIARNVARALLLKEETYTSLPSLGPIVDLLSPPAGSGGIFDIQGNTDKVDYYEDLCCHIDVLSKALTDVPGYTALEKEAMTGLTLPSIQGEDSPKKSAAAEREPTHLEQIKMLLDSLHGRIVDTRAAFLDRSRAKAALQRLSLRMHYQRVASLRSGSGTGKPRNLRNYFAHPKAVV</sequence>
<comment type="caution">
    <text evidence="2">The sequence shown here is derived from an EMBL/GenBank/DDBJ whole genome shotgun (WGS) entry which is preliminary data.</text>
</comment>
<feature type="compositionally biased region" description="Basic and acidic residues" evidence="1">
    <location>
        <begin position="516"/>
        <end position="526"/>
    </location>
</feature>
<dbReference type="RefSeq" id="XP_047781301.1">
    <property type="nucleotide sequence ID" value="XM_047923233.1"/>
</dbReference>
<dbReference type="Proteomes" id="UP000814176">
    <property type="component" value="Unassembled WGS sequence"/>
</dbReference>
<feature type="compositionally biased region" description="Polar residues" evidence="1">
    <location>
        <begin position="1"/>
        <end position="13"/>
    </location>
</feature>
<feature type="region of interest" description="Disordered" evidence="1">
    <location>
        <begin position="480"/>
        <end position="647"/>
    </location>
</feature>
<keyword evidence="3" id="KW-1185">Reference proteome</keyword>
<organism evidence="2 3">
    <name type="scientific">Rhodofomes roseus</name>
    <dbReference type="NCBI Taxonomy" id="34475"/>
    <lineage>
        <taxon>Eukaryota</taxon>
        <taxon>Fungi</taxon>
        <taxon>Dikarya</taxon>
        <taxon>Basidiomycota</taxon>
        <taxon>Agaricomycotina</taxon>
        <taxon>Agaricomycetes</taxon>
        <taxon>Polyporales</taxon>
        <taxon>Rhodofomes</taxon>
    </lineage>
</organism>
<feature type="compositionally biased region" description="Polar residues" evidence="1">
    <location>
        <begin position="383"/>
        <end position="399"/>
    </location>
</feature>
<feature type="region of interest" description="Disordered" evidence="1">
    <location>
        <begin position="1099"/>
        <end position="1121"/>
    </location>
</feature>
<feature type="compositionally biased region" description="Polar residues" evidence="1">
    <location>
        <begin position="107"/>
        <end position="116"/>
    </location>
</feature>
<dbReference type="GeneID" id="72003965"/>
<name>A0ABQ8KMW0_9APHY</name>
<feature type="compositionally biased region" description="Basic and acidic residues" evidence="1">
    <location>
        <begin position="542"/>
        <end position="562"/>
    </location>
</feature>
<feature type="compositionally biased region" description="Low complexity" evidence="1">
    <location>
        <begin position="563"/>
        <end position="578"/>
    </location>
</feature>
<feature type="compositionally biased region" description="Polar residues" evidence="1">
    <location>
        <begin position="492"/>
        <end position="507"/>
    </location>
</feature>
<feature type="compositionally biased region" description="Polar residues" evidence="1">
    <location>
        <begin position="152"/>
        <end position="175"/>
    </location>
</feature>
<feature type="compositionally biased region" description="Low complexity" evidence="1">
    <location>
        <begin position="359"/>
        <end position="371"/>
    </location>
</feature>
<feature type="compositionally biased region" description="Basic and acidic residues" evidence="1">
    <location>
        <begin position="579"/>
        <end position="593"/>
    </location>
</feature>
<feature type="compositionally biased region" description="Basic and acidic residues" evidence="1">
    <location>
        <begin position="15"/>
        <end position="27"/>
    </location>
</feature>
<reference evidence="2 3" key="1">
    <citation type="journal article" date="2021" name="Environ. Microbiol.">
        <title>Gene family expansions and transcriptome signatures uncover fungal adaptations to wood decay.</title>
        <authorList>
            <person name="Hage H."/>
            <person name="Miyauchi S."/>
            <person name="Viragh M."/>
            <person name="Drula E."/>
            <person name="Min B."/>
            <person name="Chaduli D."/>
            <person name="Navarro D."/>
            <person name="Favel A."/>
            <person name="Norest M."/>
            <person name="Lesage-Meessen L."/>
            <person name="Balint B."/>
            <person name="Merenyi Z."/>
            <person name="de Eugenio L."/>
            <person name="Morin E."/>
            <person name="Martinez A.T."/>
            <person name="Baldrian P."/>
            <person name="Stursova M."/>
            <person name="Martinez M.J."/>
            <person name="Novotny C."/>
            <person name="Magnuson J.K."/>
            <person name="Spatafora J.W."/>
            <person name="Maurice S."/>
            <person name="Pangilinan J."/>
            <person name="Andreopoulos W."/>
            <person name="LaButti K."/>
            <person name="Hundley H."/>
            <person name="Na H."/>
            <person name="Kuo A."/>
            <person name="Barry K."/>
            <person name="Lipzen A."/>
            <person name="Henrissat B."/>
            <person name="Riley R."/>
            <person name="Ahrendt S."/>
            <person name="Nagy L.G."/>
            <person name="Grigoriev I.V."/>
            <person name="Martin F."/>
            <person name="Rosso M.N."/>
        </authorList>
    </citation>
    <scope>NUCLEOTIDE SEQUENCE [LARGE SCALE GENOMIC DNA]</scope>
    <source>
        <strain evidence="2 3">CIRM-BRFM 1785</strain>
    </source>
</reference>
<feature type="region of interest" description="Disordered" evidence="1">
    <location>
        <begin position="1"/>
        <end position="413"/>
    </location>
</feature>
<feature type="compositionally biased region" description="Basic and acidic residues" evidence="1">
    <location>
        <begin position="606"/>
        <end position="616"/>
    </location>
</feature>
<feature type="compositionally biased region" description="Polar residues" evidence="1">
    <location>
        <begin position="339"/>
        <end position="351"/>
    </location>
</feature>
<accession>A0ABQ8KMW0</accession>
<evidence type="ECO:0000256" key="1">
    <source>
        <dbReference type="SAM" id="MobiDB-lite"/>
    </source>
</evidence>
<feature type="compositionally biased region" description="Acidic residues" evidence="1">
    <location>
        <begin position="634"/>
        <end position="647"/>
    </location>
</feature>
<dbReference type="EMBL" id="JADCUA010000006">
    <property type="protein sequence ID" value="KAH9839546.1"/>
    <property type="molecule type" value="Genomic_DNA"/>
</dbReference>
<gene>
    <name evidence="2" type="ORF">C8Q71DRAFT_750010</name>
</gene>
<proteinExistence type="predicted"/>
<evidence type="ECO:0000313" key="3">
    <source>
        <dbReference type="Proteomes" id="UP000814176"/>
    </source>
</evidence>